<reference evidence="17" key="1">
    <citation type="submission" date="2019-08" db="EMBL/GenBank/DDBJ databases">
        <title>The improved chromosome-level genome for the pearl oyster Pinctada fucata martensii using PacBio sequencing and Hi-C.</title>
        <authorList>
            <person name="Zheng Z."/>
        </authorList>
    </citation>
    <scope>NUCLEOTIDE SEQUENCE</scope>
    <source>
        <strain evidence="17">ZZ-2019</strain>
        <tissue evidence="17">Adductor muscle</tissue>
    </source>
</reference>
<dbReference type="GO" id="GO:0007030">
    <property type="term" value="P:Golgi organization"/>
    <property type="evidence" value="ECO:0007669"/>
    <property type="project" value="TreeGrafter"/>
</dbReference>
<dbReference type="EC" id="2.3.2.26" evidence="5"/>
<evidence type="ECO:0000256" key="14">
    <source>
        <dbReference type="SAM" id="MobiDB-lite"/>
    </source>
</evidence>
<evidence type="ECO:0000256" key="11">
    <source>
        <dbReference type="ARBA" id="ARBA00023136"/>
    </source>
</evidence>
<keyword evidence="9 13" id="KW-0833">Ubl conjugation pathway</keyword>
<dbReference type="Pfam" id="PF04852">
    <property type="entry name" value="ALOG_dom"/>
    <property type="match status" value="1"/>
</dbReference>
<evidence type="ECO:0000256" key="13">
    <source>
        <dbReference type="PROSITE-ProRule" id="PRU00104"/>
    </source>
</evidence>
<dbReference type="PROSITE" id="PS50237">
    <property type="entry name" value="HECT"/>
    <property type="match status" value="2"/>
</dbReference>
<dbReference type="SMART" id="SM00119">
    <property type="entry name" value="HECTc"/>
    <property type="match status" value="1"/>
</dbReference>
<organism evidence="17 18">
    <name type="scientific">Pinctada imbricata</name>
    <name type="common">Atlantic pearl-oyster</name>
    <name type="synonym">Pinctada martensii</name>
    <dbReference type="NCBI Taxonomy" id="66713"/>
    <lineage>
        <taxon>Eukaryota</taxon>
        <taxon>Metazoa</taxon>
        <taxon>Spiralia</taxon>
        <taxon>Lophotrochozoa</taxon>
        <taxon>Mollusca</taxon>
        <taxon>Bivalvia</taxon>
        <taxon>Autobranchia</taxon>
        <taxon>Pteriomorphia</taxon>
        <taxon>Pterioida</taxon>
        <taxon>Pterioidea</taxon>
        <taxon>Pteriidae</taxon>
        <taxon>Pinctada</taxon>
    </lineage>
</organism>
<dbReference type="EMBL" id="VSWD01000007">
    <property type="protein sequence ID" value="KAK3097342.1"/>
    <property type="molecule type" value="Genomic_DNA"/>
</dbReference>
<dbReference type="PANTHER" id="PTHR11254">
    <property type="entry name" value="HECT DOMAIN UBIQUITIN-PROTEIN LIGASE"/>
    <property type="match status" value="1"/>
</dbReference>
<evidence type="ECO:0000256" key="12">
    <source>
        <dbReference type="ARBA" id="ARBA00023172"/>
    </source>
</evidence>
<comment type="catalytic activity">
    <reaction evidence="1">
        <text>S-ubiquitinyl-[E2 ubiquitin-conjugating enzyme]-L-cysteine + [acceptor protein]-L-lysine = [E2 ubiquitin-conjugating enzyme]-L-cysteine + N(6)-ubiquitinyl-[acceptor protein]-L-lysine.</text>
        <dbReference type="EC" id="2.3.2.26"/>
    </reaction>
</comment>
<dbReference type="Gene3D" id="3.30.2410.10">
    <property type="entry name" value="Hect, E3 ligase catalytic domain"/>
    <property type="match status" value="1"/>
</dbReference>
<dbReference type="GO" id="GO:0005634">
    <property type="term" value="C:nucleus"/>
    <property type="evidence" value="ECO:0007669"/>
    <property type="project" value="TreeGrafter"/>
</dbReference>
<comment type="pathway">
    <text evidence="4">Protein modification; protein ubiquitination.</text>
</comment>
<keyword evidence="18" id="KW-1185">Reference proteome</keyword>
<keyword evidence="10" id="KW-0040">ANK repeat</keyword>
<evidence type="ECO:0000313" key="17">
    <source>
        <dbReference type="EMBL" id="KAK3097342.1"/>
    </source>
</evidence>
<dbReference type="Pfam" id="PF00632">
    <property type="entry name" value="HECT"/>
    <property type="match status" value="2"/>
</dbReference>
<dbReference type="GO" id="GO:0061025">
    <property type="term" value="P:membrane fusion"/>
    <property type="evidence" value="ECO:0007669"/>
    <property type="project" value="TreeGrafter"/>
</dbReference>
<dbReference type="GO" id="GO:0000139">
    <property type="term" value="C:Golgi membrane"/>
    <property type="evidence" value="ECO:0007669"/>
    <property type="project" value="TreeGrafter"/>
</dbReference>
<keyword evidence="8" id="KW-0677">Repeat</keyword>
<evidence type="ECO:0000256" key="7">
    <source>
        <dbReference type="ARBA" id="ARBA00022679"/>
    </source>
</evidence>
<keyword evidence="12" id="KW-0233">DNA recombination</keyword>
<evidence type="ECO:0000259" key="15">
    <source>
        <dbReference type="PROSITE" id="PS50237"/>
    </source>
</evidence>
<dbReference type="GO" id="GO:0006310">
    <property type="term" value="P:DNA recombination"/>
    <property type="evidence" value="ECO:0007669"/>
    <property type="project" value="UniProtKB-KW"/>
</dbReference>
<dbReference type="InterPro" id="IPR011010">
    <property type="entry name" value="DNA_brk_join_enz"/>
</dbReference>
<dbReference type="InterPro" id="IPR013762">
    <property type="entry name" value="Integrase-like_cat_sf"/>
</dbReference>
<keyword evidence="7" id="KW-0808">Transferase</keyword>
<dbReference type="InterPro" id="IPR050409">
    <property type="entry name" value="E3_ubiq-protein_ligase"/>
</dbReference>
<dbReference type="InterPro" id="IPR000569">
    <property type="entry name" value="HECT_dom"/>
</dbReference>
<comment type="subcellular location">
    <subcellularLocation>
        <location evidence="3">Cytoplasm</location>
    </subcellularLocation>
    <subcellularLocation>
        <location evidence="2">Endomembrane system</location>
    </subcellularLocation>
</comment>
<dbReference type="SUPFAM" id="SSF56204">
    <property type="entry name" value="Hect, E3 ligase catalytic domain"/>
    <property type="match status" value="2"/>
</dbReference>
<dbReference type="InterPro" id="IPR035983">
    <property type="entry name" value="Hect_E3_ubiquitin_ligase"/>
</dbReference>
<gene>
    <name evidence="17" type="ORF">FSP39_008813</name>
</gene>
<evidence type="ECO:0000259" key="16">
    <source>
        <dbReference type="PROSITE" id="PS51697"/>
    </source>
</evidence>
<dbReference type="Gene3D" id="3.90.1750.10">
    <property type="entry name" value="Hect, E3 ligase catalytic domains"/>
    <property type="match status" value="1"/>
</dbReference>
<feature type="compositionally biased region" description="Polar residues" evidence="14">
    <location>
        <begin position="163"/>
        <end position="183"/>
    </location>
</feature>
<evidence type="ECO:0000256" key="10">
    <source>
        <dbReference type="ARBA" id="ARBA00023043"/>
    </source>
</evidence>
<feature type="domain" description="ALOG" evidence="16">
    <location>
        <begin position="459"/>
        <end position="592"/>
    </location>
</feature>
<comment type="caution">
    <text evidence="17">The sequence shown here is derived from an EMBL/GenBank/DDBJ whole genome shotgun (WGS) entry which is preliminary data.</text>
</comment>
<feature type="region of interest" description="Disordered" evidence="14">
    <location>
        <begin position="144"/>
        <end position="183"/>
    </location>
</feature>
<dbReference type="PROSITE" id="PS51697">
    <property type="entry name" value="ALOG"/>
    <property type="match status" value="1"/>
</dbReference>
<evidence type="ECO:0000256" key="6">
    <source>
        <dbReference type="ARBA" id="ARBA00022490"/>
    </source>
</evidence>
<accession>A0AA88YDJ2</accession>
<name>A0AA88YDJ2_PINIB</name>
<feature type="domain" description="HECT" evidence="15">
    <location>
        <begin position="353"/>
        <end position="441"/>
    </location>
</feature>
<evidence type="ECO:0000313" key="18">
    <source>
        <dbReference type="Proteomes" id="UP001186944"/>
    </source>
</evidence>
<dbReference type="Proteomes" id="UP001186944">
    <property type="component" value="Unassembled WGS sequence"/>
</dbReference>
<dbReference type="SUPFAM" id="SSF56349">
    <property type="entry name" value="DNA breaking-rejoining enzymes"/>
    <property type="match status" value="1"/>
</dbReference>
<keyword evidence="6" id="KW-0963">Cytoplasm</keyword>
<evidence type="ECO:0000256" key="1">
    <source>
        <dbReference type="ARBA" id="ARBA00000885"/>
    </source>
</evidence>
<comment type="caution">
    <text evidence="13">Lacks conserved residue(s) required for the propagation of feature annotation.</text>
</comment>
<dbReference type="PANTHER" id="PTHR11254:SF363">
    <property type="entry name" value="E3 UBIQUITIN-PROTEIN LIGASE HACE1"/>
    <property type="match status" value="1"/>
</dbReference>
<protein>
    <recommendedName>
        <fullName evidence="5">HECT-type E3 ubiquitin transferase</fullName>
        <ecNumber evidence="5">2.3.2.26</ecNumber>
    </recommendedName>
</protein>
<keyword evidence="11" id="KW-0472">Membrane</keyword>
<dbReference type="GO" id="GO:0015074">
    <property type="term" value="P:DNA integration"/>
    <property type="evidence" value="ECO:0007669"/>
    <property type="project" value="InterPro"/>
</dbReference>
<proteinExistence type="predicted"/>
<dbReference type="Gene3D" id="3.30.2160.10">
    <property type="entry name" value="Hect, E3 ligase catalytic domain"/>
    <property type="match status" value="1"/>
</dbReference>
<evidence type="ECO:0000256" key="9">
    <source>
        <dbReference type="ARBA" id="ARBA00022786"/>
    </source>
</evidence>
<evidence type="ECO:0000256" key="8">
    <source>
        <dbReference type="ARBA" id="ARBA00022737"/>
    </source>
</evidence>
<dbReference type="AlphaFoldDB" id="A0AA88YDJ2"/>
<dbReference type="Gene3D" id="1.10.443.10">
    <property type="entry name" value="Intergrase catalytic core"/>
    <property type="match status" value="1"/>
</dbReference>
<evidence type="ECO:0000256" key="3">
    <source>
        <dbReference type="ARBA" id="ARBA00004496"/>
    </source>
</evidence>
<dbReference type="GO" id="GO:0003677">
    <property type="term" value="F:DNA binding"/>
    <property type="evidence" value="ECO:0007669"/>
    <property type="project" value="InterPro"/>
</dbReference>
<evidence type="ECO:0000256" key="4">
    <source>
        <dbReference type="ARBA" id="ARBA00004906"/>
    </source>
</evidence>
<dbReference type="GO" id="GO:0000209">
    <property type="term" value="P:protein polyubiquitination"/>
    <property type="evidence" value="ECO:0007669"/>
    <property type="project" value="TreeGrafter"/>
</dbReference>
<dbReference type="FunFam" id="3.30.2160.10:FF:000001">
    <property type="entry name" value="E3 ubiquitin-protein ligase NEDD4-like"/>
    <property type="match status" value="1"/>
</dbReference>
<dbReference type="GO" id="GO:0006511">
    <property type="term" value="P:ubiquitin-dependent protein catabolic process"/>
    <property type="evidence" value="ECO:0007669"/>
    <property type="project" value="TreeGrafter"/>
</dbReference>
<evidence type="ECO:0000256" key="5">
    <source>
        <dbReference type="ARBA" id="ARBA00012485"/>
    </source>
</evidence>
<dbReference type="GO" id="GO:0061630">
    <property type="term" value="F:ubiquitin protein ligase activity"/>
    <property type="evidence" value="ECO:0007669"/>
    <property type="project" value="UniProtKB-EC"/>
</dbReference>
<feature type="domain" description="HECT" evidence="15">
    <location>
        <begin position="820"/>
        <end position="1021"/>
    </location>
</feature>
<sequence>MPKLFDQLIPMIRNDKIKDSVFLKVTSHLAVHNSVLADKILTGLSEEGSNIGHNLLSVSSNMETQVSGLLRCVKTLCSIYTSVYQSMSSSSSSSLSSQSSIINGITPISPKAVQIFKPLEVLWQLLDDWLNLLQAEFDKNEKGKCQVKSEPVTEKKKNDSPKENVQSKPEIITNENGTKTSKVSEAPCETVHLSKEHLFKQAGGDSPQCKEHLLIQWGGDQDVIGTVLPRICGVIHAFYICCSCQHSHPQMTSPRFIEFVCAHNKVLKSLVARNPKVIFDHFHFLLECPELMSQFLHIIKAQSFDDRREWFYENLTTERERTLVHSPPQEEDIVVVKRDHMFKSSCNEMLKKSSDKLKKGLAIKFDGEEGVGHGVVREWFDILSNEILNPDYALFTQSADGSTFQPNSNSAINPDHLNFFQFAGQTLGLALYHQYLLNVHLESIDERLAYLDSVAQGSKHIRRKNNLRETFTNFLTMLPEKKTLDNASPEDVKRFLVWKDGSGKTKIHDLDCKFLGQNVDKNCNCPVRMASASVVNIVQELVDIFHKQGRGRVFNDFKCQGNPAASSAVKLYLKCIKEEQAKFHVLPKQAKPIFISKLEAISNYIDNRLQCGGVNLTEVFVLSRDQALFKMQFFAGDRASDIGMTMGQEIKILEDGSGLLVNHTYGETLRGDGKCNTFVLKKCKNLSICPVEGINRYLRISKSMGVSLAYGYLFRPMSDLGTVLNEALSYSAIYERLREYLSRVGLYDGETPHSFRAGCAVHMLMSKSAESVDDMRQHIGWATDESAKYYSREVLIKDATKTADKLASSLCSDEVESSIPVNYTDVASIDPEYAKNLQWILDHNIDSLGLDLTFSVETDVFGVMQEVQLKPGGAKVPVNEENKEEYVQLVTELRMTRAIQPQIDSFLTGFHEYIPQSLVQMFDEYELELMLSGIPEIDVDDWRNFTEYIGYDADMDVIKWFWETLEGFSQHDRVLLLQFATGSSRVPFGGFAKLSSGGGPMKFTISHVTYTGSILPTASTW</sequence>
<dbReference type="FunFam" id="3.90.1750.10:FF:000026">
    <property type="entry name" value="E3 ubiquitin-protein ligase HACE1"/>
    <property type="match status" value="1"/>
</dbReference>
<feature type="compositionally biased region" description="Basic and acidic residues" evidence="14">
    <location>
        <begin position="151"/>
        <end position="162"/>
    </location>
</feature>
<dbReference type="InterPro" id="IPR006936">
    <property type="entry name" value="ALOG_dom"/>
</dbReference>
<evidence type="ECO:0000256" key="2">
    <source>
        <dbReference type="ARBA" id="ARBA00004308"/>
    </source>
</evidence>